<reference evidence="3 4" key="1">
    <citation type="journal article" date="2021" name="Commun. Biol.">
        <title>The genome of Shorea leprosula (Dipterocarpaceae) highlights the ecological relevance of drought in aseasonal tropical rainforests.</title>
        <authorList>
            <person name="Ng K.K.S."/>
            <person name="Kobayashi M.J."/>
            <person name="Fawcett J.A."/>
            <person name="Hatakeyama M."/>
            <person name="Paape T."/>
            <person name="Ng C.H."/>
            <person name="Ang C.C."/>
            <person name="Tnah L.H."/>
            <person name="Lee C.T."/>
            <person name="Nishiyama T."/>
            <person name="Sese J."/>
            <person name="O'Brien M.J."/>
            <person name="Copetti D."/>
            <person name="Mohd Noor M.I."/>
            <person name="Ong R.C."/>
            <person name="Putra M."/>
            <person name="Sireger I.Z."/>
            <person name="Indrioko S."/>
            <person name="Kosugi Y."/>
            <person name="Izuno A."/>
            <person name="Isagi Y."/>
            <person name="Lee S.L."/>
            <person name="Shimizu K.K."/>
        </authorList>
    </citation>
    <scope>NUCLEOTIDE SEQUENCE [LARGE SCALE GENOMIC DNA]</scope>
    <source>
        <strain evidence="3">214</strain>
    </source>
</reference>
<name>A0AAV5LRV8_9ROSI</name>
<evidence type="ECO:0000313" key="3">
    <source>
        <dbReference type="EMBL" id="GKV39431.1"/>
    </source>
</evidence>
<dbReference type="InterPro" id="IPR039607">
    <property type="entry name" value="VQ_8/17/18/20/21/25"/>
</dbReference>
<feature type="region of interest" description="Disordered" evidence="1">
    <location>
        <begin position="91"/>
        <end position="134"/>
    </location>
</feature>
<feature type="region of interest" description="Disordered" evidence="1">
    <location>
        <begin position="32"/>
        <end position="59"/>
    </location>
</feature>
<dbReference type="PANTHER" id="PTHR33143:SF4">
    <property type="entry name" value="VQ DOMAIN-CONTAINING PROTEIN"/>
    <property type="match status" value="1"/>
</dbReference>
<dbReference type="PANTHER" id="PTHR33143">
    <property type="entry name" value="F16F4.1 PROTEIN-RELATED"/>
    <property type="match status" value="1"/>
</dbReference>
<comment type="caution">
    <text evidence="3">The sequence shown here is derived from an EMBL/GenBank/DDBJ whole genome shotgun (WGS) entry which is preliminary data.</text>
</comment>
<dbReference type="InterPro" id="IPR008889">
    <property type="entry name" value="VQ"/>
</dbReference>
<proteinExistence type="predicted"/>
<dbReference type="GO" id="GO:0005634">
    <property type="term" value="C:nucleus"/>
    <property type="evidence" value="ECO:0007669"/>
    <property type="project" value="TreeGrafter"/>
</dbReference>
<sequence length="215" mass="23336">MSPTQFHDSGSRSDQLCPTALKIKKDSHFISKSSPLLSSTSSSSTVSVVGSTKPQQHRHPVIIYTHSPKVIHTHPRDFMALVQKLTGLSSKDAVEQTSSQRKPENANSSPEDDVKNSKNSGNGDIEPSLVSTRDNENCDGQMNSCFLPPICFDTPPPPPGSFLTNAPAVFMPNSGDLLCTKTFYNYADSFYLAPNMTTTLSSSSALDDMNAFPNY</sequence>
<feature type="compositionally biased region" description="Low complexity" evidence="1">
    <location>
        <begin position="32"/>
        <end position="54"/>
    </location>
</feature>
<accession>A0AAV5LRV8</accession>
<evidence type="ECO:0000313" key="4">
    <source>
        <dbReference type="Proteomes" id="UP001054252"/>
    </source>
</evidence>
<feature type="domain" description="VQ" evidence="2">
    <location>
        <begin position="65"/>
        <end position="90"/>
    </location>
</feature>
<organism evidence="3 4">
    <name type="scientific">Rubroshorea leprosula</name>
    <dbReference type="NCBI Taxonomy" id="152421"/>
    <lineage>
        <taxon>Eukaryota</taxon>
        <taxon>Viridiplantae</taxon>
        <taxon>Streptophyta</taxon>
        <taxon>Embryophyta</taxon>
        <taxon>Tracheophyta</taxon>
        <taxon>Spermatophyta</taxon>
        <taxon>Magnoliopsida</taxon>
        <taxon>eudicotyledons</taxon>
        <taxon>Gunneridae</taxon>
        <taxon>Pentapetalae</taxon>
        <taxon>rosids</taxon>
        <taxon>malvids</taxon>
        <taxon>Malvales</taxon>
        <taxon>Dipterocarpaceae</taxon>
        <taxon>Rubroshorea</taxon>
    </lineage>
</organism>
<keyword evidence="4" id="KW-1185">Reference proteome</keyword>
<dbReference type="Pfam" id="PF05678">
    <property type="entry name" value="VQ"/>
    <property type="match status" value="1"/>
</dbReference>
<dbReference type="Proteomes" id="UP001054252">
    <property type="component" value="Unassembled WGS sequence"/>
</dbReference>
<evidence type="ECO:0000259" key="2">
    <source>
        <dbReference type="Pfam" id="PF05678"/>
    </source>
</evidence>
<gene>
    <name evidence="3" type="ORF">SLEP1_g47196</name>
</gene>
<dbReference type="AlphaFoldDB" id="A0AAV5LRV8"/>
<evidence type="ECO:0000256" key="1">
    <source>
        <dbReference type="SAM" id="MobiDB-lite"/>
    </source>
</evidence>
<feature type="compositionally biased region" description="Polar residues" evidence="1">
    <location>
        <begin position="95"/>
        <end position="109"/>
    </location>
</feature>
<dbReference type="EMBL" id="BPVZ01000134">
    <property type="protein sequence ID" value="GKV39431.1"/>
    <property type="molecule type" value="Genomic_DNA"/>
</dbReference>
<protein>
    <recommendedName>
        <fullName evidence="2">VQ domain-containing protein</fullName>
    </recommendedName>
</protein>